<sequence>MQLRWRQPRHRGMAPAFRARRIRPQLPRMEGELRAEDIRPPQPLLVRLPRLAQKPLPPGSLLCTVGEGFDIDSYASPPDGLCTITVFDSLYTPEGSKLTPPYNEDFELFLDAARGSEKTEYAIGFDANSTTRNDTAMELLVRNITTTNFLDYFWERNRVFHYAQVNAPLRSTAMNAATSVEYAARSLQMISSLMDYKKSPTDRPSYTIIFHTLYSNRNGELVAEKLR</sequence>
<dbReference type="EMBL" id="CM023483">
    <property type="protein sequence ID" value="KAH6936864.1"/>
    <property type="molecule type" value="Genomic_DNA"/>
</dbReference>
<protein>
    <submittedName>
        <fullName evidence="1">Uncharacterized protein</fullName>
    </submittedName>
</protein>
<gene>
    <name evidence="1" type="ORF">HPB50_023806</name>
</gene>
<dbReference type="Proteomes" id="UP000821845">
    <property type="component" value="Chromosome 3"/>
</dbReference>
<evidence type="ECO:0000313" key="1">
    <source>
        <dbReference type="EMBL" id="KAH6936864.1"/>
    </source>
</evidence>
<name>A0ACB7SW33_HYAAI</name>
<evidence type="ECO:0000313" key="2">
    <source>
        <dbReference type="Proteomes" id="UP000821845"/>
    </source>
</evidence>
<organism evidence="1 2">
    <name type="scientific">Hyalomma asiaticum</name>
    <name type="common">Tick</name>
    <dbReference type="NCBI Taxonomy" id="266040"/>
    <lineage>
        <taxon>Eukaryota</taxon>
        <taxon>Metazoa</taxon>
        <taxon>Ecdysozoa</taxon>
        <taxon>Arthropoda</taxon>
        <taxon>Chelicerata</taxon>
        <taxon>Arachnida</taxon>
        <taxon>Acari</taxon>
        <taxon>Parasitiformes</taxon>
        <taxon>Ixodida</taxon>
        <taxon>Ixodoidea</taxon>
        <taxon>Ixodidae</taxon>
        <taxon>Hyalomminae</taxon>
        <taxon>Hyalomma</taxon>
    </lineage>
</organism>
<proteinExistence type="predicted"/>
<accession>A0ACB7SW33</accession>
<reference evidence="1" key="1">
    <citation type="submission" date="2020-05" db="EMBL/GenBank/DDBJ databases">
        <title>Large-scale comparative analyses of tick genomes elucidate their genetic diversity and vector capacities.</title>
        <authorList>
            <person name="Jia N."/>
            <person name="Wang J."/>
            <person name="Shi W."/>
            <person name="Du L."/>
            <person name="Sun Y."/>
            <person name="Zhan W."/>
            <person name="Jiang J."/>
            <person name="Wang Q."/>
            <person name="Zhang B."/>
            <person name="Ji P."/>
            <person name="Sakyi L.B."/>
            <person name="Cui X."/>
            <person name="Yuan T."/>
            <person name="Jiang B."/>
            <person name="Yang W."/>
            <person name="Lam T.T.-Y."/>
            <person name="Chang Q."/>
            <person name="Ding S."/>
            <person name="Wang X."/>
            <person name="Zhu J."/>
            <person name="Ruan X."/>
            <person name="Zhao L."/>
            <person name="Wei J."/>
            <person name="Que T."/>
            <person name="Du C."/>
            <person name="Cheng J."/>
            <person name="Dai P."/>
            <person name="Han X."/>
            <person name="Huang E."/>
            <person name="Gao Y."/>
            <person name="Liu J."/>
            <person name="Shao H."/>
            <person name="Ye R."/>
            <person name="Li L."/>
            <person name="Wei W."/>
            <person name="Wang X."/>
            <person name="Wang C."/>
            <person name="Yang T."/>
            <person name="Huo Q."/>
            <person name="Li W."/>
            <person name="Guo W."/>
            <person name="Chen H."/>
            <person name="Zhou L."/>
            <person name="Ni X."/>
            <person name="Tian J."/>
            <person name="Zhou Y."/>
            <person name="Sheng Y."/>
            <person name="Liu T."/>
            <person name="Pan Y."/>
            <person name="Xia L."/>
            <person name="Li J."/>
            <person name="Zhao F."/>
            <person name="Cao W."/>
        </authorList>
    </citation>
    <scope>NUCLEOTIDE SEQUENCE</scope>
    <source>
        <strain evidence="1">Hyas-2018</strain>
    </source>
</reference>
<comment type="caution">
    <text evidence="1">The sequence shown here is derived from an EMBL/GenBank/DDBJ whole genome shotgun (WGS) entry which is preliminary data.</text>
</comment>
<keyword evidence="2" id="KW-1185">Reference proteome</keyword>